<accession>A0A939T3X3</accession>
<comment type="caution">
    <text evidence="1">The sequence shown here is derived from an EMBL/GenBank/DDBJ whole genome shotgun (WGS) entry which is preliminary data.</text>
</comment>
<name>A0A939T3X3_9ACTN</name>
<evidence type="ECO:0000313" key="1">
    <source>
        <dbReference type="EMBL" id="MBO2451821.1"/>
    </source>
</evidence>
<organism evidence="1 2">
    <name type="scientific">Actinomadura barringtoniae</name>
    <dbReference type="NCBI Taxonomy" id="1427535"/>
    <lineage>
        <taxon>Bacteria</taxon>
        <taxon>Bacillati</taxon>
        <taxon>Actinomycetota</taxon>
        <taxon>Actinomycetes</taxon>
        <taxon>Streptosporangiales</taxon>
        <taxon>Thermomonosporaceae</taxon>
        <taxon>Actinomadura</taxon>
    </lineage>
</organism>
<keyword evidence="2" id="KW-1185">Reference proteome</keyword>
<evidence type="ECO:0000313" key="2">
    <source>
        <dbReference type="Proteomes" id="UP000669179"/>
    </source>
</evidence>
<reference evidence="1" key="1">
    <citation type="submission" date="2021-03" db="EMBL/GenBank/DDBJ databases">
        <authorList>
            <person name="Kanchanasin P."/>
            <person name="Saeng-In P."/>
            <person name="Phongsopitanun W."/>
            <person name="Yuki M."/>
            <person name="Kudo T."/>
            <person name="Ohkuma M."/>
            <person name="Tanasupawat S."/>
        </authorList>
    </citation>
    <scope>NUCLEOTIDE SEQUENCE</scope>
    <source>
        <strain evidence="1">GKU 128</strain>
    </source>
</reference>
<dbReference type="EMBL" id="JAGEOJ010000014">
    <property type="protein sequence ID" value="MBO2451821.1"/>
    <property type="molecule type" value="Genomic_DNA"/>
</dbReference>
<protein>
    <submittedName>
        <fullName evidence="1">Uncharacterized protein</fullName>
    </submittedName>
</protein>
<dbReference type="AlphaFoldDB" id="A0A939T3X3"/>
<gene>
    <name evidence="1" type="ORF">J4573_32370</name>
</gene>
<dbReference type="Proteomes" id="UP000669179">
    <property type="component" value="Unassembled WGS sequence"/>
</dbReference>
<proteinExistence type="predicted"/>
<sequence length="185" mass="19982">MHEELLRLLREGMPDPAPTVFDESLGFMPLGVDQDGEVGVVTFLSRSPFDPASLFIEGTTFHRRNGEWMELGGGGGSAPEEPLARRTAGELGGHLVRYGTSKSVRNADRLLPWGAKWVSQARLRVSAETTHMRVGRRAMEIPAHGHVVIVWGARRAPIVEALAEDGSTLASLDLGHAVGPLRSTA</sequence>